<keyword evidence="6" id="KW-1185">Reference proteome</keyword>
<dbReference type="EMBL" id="MU005764">
    <property type="protein sequence ID" value="KAF2714573.1"/>
    <property type="molecule type" value="Genomic_DNA"/>
</dbReference>
<feature type="domain" description="Blue (type 1) copper" evidence="4">
    <location>
        <begin position="23"/>
        <end position="119"/>
    </location>
</feature>
<name>A0A6G1KPM6_9PLEO</name>
<dbReference type="InterPro" id="IPR008972">
    <property type="entry name" value="Cupredoxin"/>
</dbReference>
<dbReference type="GO" id="GO:0005507">
    <property type="term" value="F:copper ion binding"/>
    <property type="evidence" value="ECO:0007669"/>
    <property type="project" value="InterPro"/>
</dbReference>
<evidence type="ECO:0000259" key="4">
    <source>
        <dbReference type="Pfam" id="PF00127"/>
    </source>
</evidence>
<dbReference type="CDD" id="cd00920">
    <property type="entry name" value="Cupredoxin"/>
    <property type="match status" value="1"/>
</dbReference>
<protein>
    <submittedName>
        <fullName evidence="5">Cupredoxin</fullName>
    </submittedName>
</protein>
<keyword evidence="3" id="KW-0732">Signal</keyword>
<dbReference type="SUPFAM" id="SSF49503">
    <property type="entry name" value="Cupredoxins"/>
    <property type="match status" value="1"/>
</dbReference>
<dbReference type="Pfam" id="PF00127">
    <property type="entry name" value="Copper-bind"/>
    <property type="match status" value="1"/>
</dbReference>
<gene>
    <name evidence="5" type="ORF">K504DRAFT_367808</name>
</gene>
<organism evidence="5 6">
    <name type="scientific">Pleomassaria siparia CBS 279.74</name>
    <dbReference type="NCBI Taxonomy" id="1314801"/>
    <lineage>
        <taxon>Eukaryota</taxon>
        <taxon>Fungi</taxon>
        <taxon>Dikarya</taxon>
        <taxon>Ascomycota</taxon>
        <taxon>Pezizomycotina</taxon>
        <taxon>Dothideomycetes</taxon>
        <taxon>Pleosporomycetidae</taxon>
        <taxon>Pleosporales</taxon>
        <taxon>Pleomassariaceae</taxon>
        <taxon>Pleomassaria</taxon>
    </lineage>
</organism>
<evidence type="ECO:0000313" key="6">
    <source>
        <dbReference type="Proteomes" id="UP000799428"/>
    </source>
</evidence>
<evidence type="ECO:0000313" key="5">
    <source>
        <dbReference type="EMBL" id="KAF2714573.1"/>
    </source>
</evidence>
<dbReference type="AlphaFoldDB" id="A0A6G1KPM6"/>
<evidence type="ECO:0000256" key="2">
    <source>
        <dbReference type="ARBA" id="ARBA00023008"/>
    </source>
</evidence>
<feature type="chain" id="PRO_5026263415" evidence="3">
    <location>
        <begin position="19"/>
        <end position="198"/>
    </location>
</feature>
<accession>A0A6G1KPM6</accession>
<evidence type="ECO:0000256" key="1">
    <source>
        <dbReference type="ARBA" id="ARBA00022723"/>
    </source>
</evidence>
<dbReference type="InterPro" id="IPR000923">
    <property type="entry name" value="BlueCu_1"/>
</dbReference>
<dbReference type="InterPro" id="IPR052953">
    <property type="entry name" value="Ser-rich/MCO-related"/>
</dbReference>
<keyword evidence="2" id="KW-0186">Copper</keyword>
<evidence type="ECO:0000256" key="3">
    <source>
        <dbReference type="SAM" id="SignalP"/>
    </source>
</evidence>
<proteinExistence type="predicted"/>
<feature type="signal peptide" evidence="3">
    <location>
        <begin position="1"/>
        <end position="18"/>
    </location>
</feature>
<dbReference type="PANTHER" id="PTHR34883">
    <property type="entry name" value="SERINE-RICH PROTEIN, PUTATIVE-RELATED-RELATED"/>
    <property type="match status" value="1"/>
</dbReference>
<reference evidence="5" key="1">
    <citation type="journal article" date="2020" name="Stud. Mycol.">
        <title>101 Dothideomycetes genomes: a test case for predicting lifestyles and emergence of pathogens.</title>
        <authorList>
            <person name="Haridas S."/>
            <person name="Albert R."/>
            <person name="Binder M."/>
            <person name="Bloem J."/>
            <person name="Labutti K."/>
            <person name="Salamov A."/>
            <person name="Andreopoulos B."/>
            <person name="Baker S."/>
            <person name="Barry K."/>
            <person name="Bills G."/>
            <person name="Bluhm B."/>
            <person name="Cannon C."/>
            <person name="Castanera R."/>
            <person name="Culley D."/>
            <person name="Daum C."/>
            <person name="Ezra D."/>
            <person name="Gonzalez J."/>
            <person name="Henrissat B."/>
            <person name="Kuo A."/>
            <person name="Liang C."/>
            <person name="Lipzen A."/>
            <person name="Lutzoni F."/>
            <person name="Magnuson J."/>
            <person name="Mondo S."/>
            <person name="Nolan M."/>
            <person name="Ohm R."/>
            <person name="Pangilinan J."/>
            <person name="Park H.-J."/>
            <person name="Ramirez L."/>
            <person name="Alfaro M."/>
            <person name="Sun H."/>
            <person name="Tritt A."/>
            <person name="Yoshinaga Y."/>
            <person name="Zwiers L.-H."/>
            <person name="Turgeon B."/>
            <person name="Goodwin S."/>
            <person name="Spatafora J."/>
            <person name="Crous P."/>
            <person name="Grigoriev I."/>
        </authorList>
    </citation>
    <scope>NUCLEOTIDE SEQUENCE</scope>
    <source>
        <strain evidence="5">CBS 279.74</strain>
    </source>
</reference>
<dbReference type="Proteomes" id="UP000799428">
    <property type="component" value="Unassembled WGS sequence"/>
</dbReference>
<dbReference type="Gene3D" id="2.60.40.420">
    <property type="entry name" value="Cupredoxins - blue copper proteins"/>
    <property type="match status" value="1"/>
</dbReference>
<dbReference type="OrthoDB" id="2331100at2759"/>
<sequence>MRFSTIFAASAIAGSAMAADHVVVVGKSGLEFSPNNVTAAKGDTVTFKFWPQSHSVAQGAFGTPCAPLAKGFWSGYVPTTDTTAAASTTFMYTVQNASAPVWFYCTRASHCQGGMVGVINGPYVSTSGNTLEKYIAASKQASNNTAPTSKASDNPGFGMLMVNSSMSSTTNSTSAASTAQVNGGLALAGLSAMAYMLL</sequence>
<dbReference type="GO" id="GO:0009055">
    <property type="term" value="F:electron transfer activity"/>
    <property type="evidence" value="ECO:0007669"/>
    <property type="project" value="InterPro"/>
</dbReference>
<keyword evidence="1" id="KW-0479">Metal-binding</keyword>
<dbReference type="PANTHER" id="PTHR34883:SF17">
    <property type="entry name" value="CUPREDOXIN"/>
    <property type="match status" value="1"/>
</dbReference>